<feature type="compositionally biased region" description="Polar residues" evidence="1">
    <location>
        <begin position="57"/>
        <end position="66"/>
    </location>
</feature>
<evidence type="ECO:0000313" key="3">
    <source>
        <dbReference type="EMBL" id="KAJ5142846.1"/>
    </source>
</evidence>
<reference evidence="3" key="2">
    <citation type="journal article" date="2023" name="IMA Fungus">
        <title>Comparative genomic study of the Penicillium genus elucidates a diverse pangenome and 15 lateral gene transfer events.</title>
        <authorList>
            <person name="Petersen C."/>
            <person name="Sorensen T."/>
            <person name="Nielsen M.R."/>
            <person name="Sondergaard T.E."/>
            <person name="Sorensen J.L."/>
            <person name="Fitzpatrick D.A."/>
            <person name="Frisvad J.C."/>
            <person name="Nielsen K.L."/>
        </authorList>
    </citation>
    <scope>NUCLEOTIDE SEQUENCE</scope>
    <source>
        <strain evidence="3">IBT 22155</strain>
    </source>
</reference>
<dbReference type="OrthoDB" id="2588098at2759"/>
<dbReference type="AlphaFoldDB" id="A0A9W9L8J8"/>
<dbReference type="PANTHER" id="PTHR39465">
    <property type="entry name" value="DNA LIGASE D, 3'-PHOSPHOESTERASE DOMAIN"/>
    <property type="match status" value="1"/>
</dbReference>
<feature type="region of interest" description="Disordered" evidence="1">
    <location>
        <begin position="274"/>
        <end position="334"/>
    </location>
</feature>
<sequence length="447" mass="50077">MKRACSPESSPEHELQALLQNPQQPILPSLVAPVSPPPSRALVQRSKNGEEEDAILSTASKPDASSSLAAIEAGQVEGIDHLSVISTRLRECVRVLPDQPTVRLPIGEWIDLYQRNEHPEGRHFVIHQHDHPIAGPHYDLRLQFSETSSVSWSIMYGLPGDPNSQRLNRNATETRIHCLWNHLIETASTKTGSLIIWDTGEYEILPYQMDPSGPETDDSRSESSQDSRVSPEEQISDSAKLREAFQKRKIRLRLHGTRLPKNYTIVLRMDKTTDFARPIREGPKRRRRHPSRPTVPRAPSTSDSGSPSPPPDERGSEADQRAPSEPHSDSSKPVDEVYAAEIEIQRNNAYPGSSNTIGSIHQRRWYLSLDRESSGFEPTIAIGNNTLARSRKKTWARNAVGGGFDAFYVHGPEAERSVVTARLGRDVLDDEGVEEFVPRRGWRPVLH</sequence>
<evidence type="ECO:0000313" key="4">
    <source>
        <dbReference type="Proteomes" id="UP001149079"/>
    </source>
</evidence>
<proteinExistence type="predicted"/>
<dbReference type="PANTHER" id="PTHR39465:SF1">
    <property type="entry name" value="DNA LIGASE D 3'-PHOSPHOESTERASE DOMAIN-CONTAINING PROTEIN"/>
    <property type="match status" value="1"/>
</dbReference>
<feature type="compositionally biased region" description="Basic and acidic residues" evidence="1">
    <location>
        <begin position="311"/>
        <end position="334"/>
    </location>
</feature>
<feature type="compositionally biased region" description="Basic and acidic residues" evidence="1">
    <location>
        <begin position="217"/>
        <end position="231"/>
    </location>
</feature>
<keyword evidence="4" id="KW-1185">Reference proteome</keyword>
<gene>
    <name evidence="3" type="ORF">N7515_001633</name>
</gene>
<reference evidence="3" key="1">
    <citation type="submission" date="2022-11" db="EMBL/GenBank/DDBJ databases">
        <authorList>
            <person name="Petersen C."/>
        </authorList>
    </citation>
    <scope>NUCLEOTIDE SEQUENCE</scope>
    <source>
        <strain evidence="3">IBT 22155</strain>
    </source>
</reference>
<dbReference type="EMBL" id="JAPQKL010000002">
    <property type="protein sequence ID" value="KAJ5142846.1"/>
    <property type="molecule type" value="Genomic_DNA"/>
</dbReference>
<evidence type="ECO:0000259" key="2">
    <source>
        <dbReference type="Pfam" id="PF13298"/>
    </source>
</evidence>
<comment type="caution">
    <text evidence="3">The sequence shown here is derived from an EMBL/GenBank/DDBJ whole genome shotgun (WGS) entry which is preliminary data.</text>
</comment>
<dbReference type="InterPro" id="IPR014144">
    <property type="entry name" value="LigD_PE_domain"/>
</dbReference>
<name>A0A9W9L8J8_9EURO</name>
<protein>
    <recommendedName>
        <fullName evidence="2">DNA ligase D 3'-phosphoesterase domain-containing protein</fullName>
    </recommendedName>
</protein>
<feature type="region of interest" description="Disordered" evidence="1">
    <location>
        <begin position="206"/>
        <end position="240"/>
    </location>
</feature>
<dbReference type="RefSeq" id="XP_056524490.1">
    <property type="nucleotide sequence ID" value="XM_056662377.1"/>
</dbReference>
<dbReference type="Proteomes" id="UP001149079">
    <property type="component" value="Unassembled WGS sequence"/>
</dbReference>
<organism evidence="3 4">
    <name type="scientific">Penicillium bovifimosum</name>
    <dbReference type="NCBI Taxonomy" id="126998"/>
    <lineage>
        <taxon>Eukaryota</taxon>
        <taxon>Fungi</taxon>
        <taxon>Dikarya</taxon>
        <taxon>Ascomycota</taxon>
        <taxon>Pezizomycotina</taxon>
        <taxon>Eurotiomycetes</taxon>
        <taxon>Eurotiomycetidae</taxon>
        <taxon>Eurotiales</taxon>
        <taxon>Aspergillaceae</taxon>
        <taxon>Penicillium</taxon>
    </lineage>
</organism>
<feature type="region of interest" description="Disordered" evidence="1">
    <location>
        <begin position="1"/>
        <end position="66"/>
    </location>
</feature>
<dbReference type="Pfam" id="PF13298">
    <property type="entry name" value="LigD_N"/>
    <property type="match status" value="1"/>
</dbReference>
<evidence type="ECO:0000256" key="1">
    <source>
        <dbReference type="SAM" id="MobiDB-lite"/>
    </source>
</evidence>
<accession>A0A9W9L8J8</accession>
<feature type="compositionally biased region" description="Low complexity" evidence="1">
    <location>
        <begin position="292"/>
        <end position="306"/>
    </location>
</feature>
<feature type="domain" description="DNA ligase D 3'-phosphoesterase" evidence="2">
    <location>
        <begin position="127"/>
        <end position="266"/>
    </location>
</feature>
<dbReference type="GeneID" id="81401547"/>